<comment type="similarity">
    <text evidence="2">Belongs to the hook family.</text>
</comment>
<dbReference type="Gene3D" id="1.10.418.10">
    <property type="entry name" value="Calponin-like domain"/>
    <property type="match status" value="1"/>
</dbReference>
<feature type="coiled-coil region" evidence="7">
    <location>
        <begin position="447"/>
        <end position="600"/>
    </location>
</feature>
<dbReference type="GO" id="GO:0005813">
    <property type="term" value="C:centrosome"/>
    <property type="evidence" value="ECO:0007669"/>
    <property type="project" value="TreeGrafter"/>
</dbReference>
<evidence type="ECO:0000256" key="2">
    <source>
        <dbReference type="ARBA" id="ARBA00006946"/>
    </source>
</evidence>
<gene>
    <name evidence="9" type="ORF">CAOG_005617</name>
</gene>
<comment type="subcellular location">
    <subcellularLocation>
        <location evidence="1">Cytoplasm</location>
        <location evidence="1">Cytoskeleton</location>
    </subcellularLocation>
</comment>
<keyword evidence="10" id="KW-1185">Reference proteome</keyword>
<proteinExistence type="inferred from homology"/>
<dbReference type="EMBL" id="KE346368">
    <property type="protein sequence ID" value="KJE95134.1"/>
    <property type="molecule type" value="Genomic_DNA"/>
</dbReference>
<keyword evidence="3" id="KW-0963">Cytoplasm</keyword>
<dbReference type="Proteomes" id="UP000008743">
    <property type="component" value="Unassembled WGS sequence"/>
</dbReference>
<name>A0A0D2X3Y8_CAPO3</name>
<dbReference type="InterPro" id="IPR036872">
    <property type="entry name" value="CH_dom_sf"/>
</dbReference>
<dbReference type="PANTHER" id="PTHR18947">
    <property type="entry name" value="HOOK PROTEINS"/>
    <property type="match status" value="1"/>
</dbReference>
<dbReference type="Gene3D" id="1.10.287.1490">
    <property type="match status" value="2"/>
</dbReference>
<evidence type="ECO:0000256" key="4">
    <source>
        <dbReference type="ARBA" id="ARBA00022701"/>
    </source>
</evidence>
<dbReference type="InterPro" id="IPR001715">
    <property type="entry name" value="CH_dom"/>
</dbReference>
<evidence type="ECO:0000256" key="3">
    <source>
        <dbReference type="ARBA" id="ARBA00022490"/>
    </source>
</evidence>
<dbReference type="Pfam" id="PF19047">
    <property type="entry name" value="HOOK_N"/>
    <property type="match status" value="1"/>
</dbReference>
<evidence type="ECO:0000256" key="6">
    <source>
        <dbReference type="ARBA" id="ARBA00023212"/>
    </source>
</evidence>
<feature type="coiled-coil region" evidence="7">
    <location>
        <begin position="173"/>
        <end position="417"/>
    </location>
</feature>
<accession>A0A0D2X3Y8</accession>
<dbReference type="GO" id="GO:0030705">
    <property type="term" value="P:cytoskeleton-dependent intracellular transport"/>
    <property type="evidence" value="ECO:0007669"/>
    <property type="project" value="InterPro"/>
</dbReference>
<sequence>MSIVSALVTWVGTCDGIQGPHATAKDLVDGVALSEVFAQIAPDQIKLNLIKRDVADNPHLRVANLRKLLNGIRSFFEEELAINIQQSDMPDVALIGENEDLHELSKLIVLLIGSAVQCTGKEPFVQAILQMSMEEQAVIMQAIQELVSRGRARTSSAGSELRQPGHSGDDDSVDALKARLRQLEAAKNDFENLYQDSSRQLRQVQGDLDDVIAERERLKSLLDDADSPIPGTPAGKAQAALRGEVNNLREQLDQIEGLRDQYKLQAEEQQKTIVDLRHKVDSLAKDAADSKTMREEFEVLQHSAAKVTKLEASVENYKKKLEDMNDLKQRLKDADDRNNSFMQQQLDLEDERAKYNAIKGQMERYRESTVALQAQLNEAQLQMQKAALEATQFREESKAKASEIEQLKHKLSETEDQLSMGGGASLGASLAASAGSSSLADSFNAMTPDLRERLARLERENAKLKASLAGGDSGAGEGQGESSKMLQALLDDANEARGKLEREILDQQQKLMRLEGDKTQLQTRFDDLQKQQVRSGAESIAWQQLAESERATSKFRQENEELQGKLDDSQRTYGIVKDELESAQKELVELKKQQALLSMDKQEMVSEMNTRFAQESEAKLQAAVAPLQTERDELSAKLQALQASFDPMSNALESLQVKHDNLVTVREQLEHRGKEQLERINAVLTEKAELQSKYLDVQEKFITLQSEVSDSKDVMRKLEGELTSKGHHASNAGEIADLRKQLDEERARSYKLEGGFNTLKEERDAVETKLTDANGQLEGARTKLTQKALEVEKHQTWLNEAKTVIKKEREKVASLEAQLQSGQGQAGGESDSQALGDMQKRLAAKDSEVSALKIKMAGAQDDFVRQQRLTTSAFHSIVLKLQQSTVSERFQAKSFLARQRANITGRLGDS</sequence>
<dbReference type="RefSeq" id="XP_004346290.2">
    <property type="nucleotide sequence ID" value="XM_004346240.2"/>
</dbReference>
<dbReference type="GO" id="GO:0031122">
    <property type="term" value="P:cytoplasmic microtubule organization"/>
    <property type="evidence" value="ECO:0007669"/>
    <property type="project" value="InterPro"/>
</dbReference>
<dbReference type="FunFam" id="1.10.418.10:FF:000024">
    <property type="entry name" value="Hook homolog 3 (Drosophila)"/>
    <property type="match status" value="1"/>
</dbReference>
<dbReference type="Pfam" id="PF05622">
    <property type="entry name" value="HOOK"/>
    <property type="match status" value="1"/>
</dbReference>
<dbReference type="InterPro" id="IPR008636">
    <property type="entry name" value="Hook_C"/>
</dbReference>
<evidence type="ECO:0000313" key="9">
    <source>
        <dbReference type="EMBL" id="KJE95134.1"/>
    </source>
</evidence>
<dbReference type="GO" id="GO:0051959">
    <property type="term" value="F:dynein light intermediate chain binding"/>
    <property type="evidence" value="ECO:0007669"/>
    <property type="project" value="TreeGrafter"/>
</dbReference>
<dbReference type="AlphaFoldDB" id="A0A0D2X3Y8"/>
<dbReference type="GO" id="GO:0005737">
    <property type="term" value="C:cytoplasm"/>
    <property type="evidence" value="ECO:0007669"/>
    <property type="project" value="TreeGrafter"/>
</dbReference>
<evidence type="ECO:0000256" key="1">
    <source>
        <dbReference type="ARBA" id="ARBA00004245"/>
    </source>
</evidence>
<dbReference type="PhylomeDB" id="A0A0D2X3Y8"/>
<feature type="domain" description="Calponin-homology (CH)" evidence="8">
    <location>
        <begin position="1"/>
        <end position="115"/>
    </location>
</feature>
<dbReference type="InParanoid" id="A0A0D2X3Y8"/>
<keyword evidence="6" id="KW-0206">Cytoskeleton</keyword>
<keyword evidence="4" id="KW-0493">Microtubule</keyword>
<keyword evidence="5 7" id="KW-0175">Coiled coil</keyword>
<organism evidence="9 10">
    <name type="scientific">Capsaspora owczarzaki (strain ATCC 30864)</name>
    <dbReference type="NCBI Taxonomy" id="595528"/>
    <lineage>
        <taxon>Eukaryota</taxon>
        <taxon>Filasterea</taxon>
        <taxon>Capsaspora</taxon>
    </lineage>
</organism>
<dbReference type="eggNOG" id="ENOG502QQM8">
    <property type="taxonomic scope" value="Eukaryota"/>
</dbReference>
<feature type="coiled-coil region" evidence="7">
    <location>
        <begin position="652"/>
        <end position="700"/>
    </location>
</feature>
<evidence type="ECO:0000256" key="7">
    <source>
        <dbReference type="SAM" id="Coils"/>
    </source>
</evidence>
<reference evidence="10" key="1">
    <citation type="submission" date="2011-02" db="EMBL/GenBank/DDBJ databases">
        <title>The Genome Sequence of Capsaspora owczarzaki ATCC 30864.</title>
        <authorList>
            <person name="Russ C."/>
            <person name="Cuomo C."/>
            <person name="Burger G."/>
            <person name="Gray M.W."/>
            <person name="Holland P.W.H."/>
            <person name="King N."/>
            <person name="Lang F.B.F."/>
            <person name="Roger A.J."/>
            <person name="Ruiz-Trillo I."/>
            <person name="Young S.K."/>
            <person name="Zeng Q."/>
            <person name="Gargeya S."/>
            <person name="Alvarado L."/>
            <person name="Berlin A."/>
            <person name="Chapman S.B."/>
            <person name="Chen Z."/>
            <person name="Freedman E."/>
            <person name="Gellesch M."/>
            <person name="Goldberg J."/>
            <person name="Griggs A."/>
            <person name="Gujja S."/>
            <person name="Heilman E."/>
            <person name="Heiman D."/>
            <person name="Howarth C."/>
            <person name="Mehta T."/>
            <person name="Neiman D."/>
            <person name="Pearson M."/>
            <person name="Roberts A."/>
            <person name="Saif S."/>
            <person name="Shea T."/>
            <person name="Shenoy N."/>
            <person name="Sisk P."/>
            <person name="Stolte C."/>
            <person name="Sykes S."/>
            <person name="White J."/>
            <person name="Yandava C."/>
            <person name="Haas B."/>
            <person name="Nusbaum C."/>
            <person name="Birren B."/>
        </authorList>
    </citation>
    <scope>NUCLEOTIDE SEQUENCE</scope>
    <source>
        <strain evidence="10">ATCC 30864</strain>
    </source>
</reference>
<dbReference type="STRING" id="595528.A0A0D2X3Y8"/>
<evidence type="ECO:0000256" key="5">
    <source>
        <dbReference type="ARBA" id="ARBA00023054"/>
    </source>
</evidence>
<protein>
    <recommendedName>
        <fullName evidence="8">Calponin-homology (CH) domain-containing protein</fullName>
    </recommendedName>
</protein>
<dbReference type="CDD" id="cd22222">
    <property type="entry name" value="HkD_Hook"/>
    <property type="match status" value="1"/>
</dbReference>
<dbReference type="OrthoDB" id="49395at2759"/>
<evidence type="ECO:0000259" key="8">
    <source>
        <dbReference type="PROSITE" id="PS50021"/>
    </source>
</evidence>
<dbReference type="SUPFAM" id="SSF116907">
    <property type="entry name" value="Hook domain"/>
    <property type="match status" value="1"/>
</dbReference>
<evidence type="ECO:0000313" key="10">
    <source>
        <dbReference type="Proteomes" id="UP000008743"/>
    </source>
</evidence>
<dbReference type="PROSITE" id="PS50021">
    <property type="entry name" value="CH"/>
    <property type="match status" value="1"/>
</dbReference>
<feature type="coiled-coil region" evidence="7">
    <location>
        <begin position="756"/>
        <end position="825"/>
    </location>
</feature>
<dbReference type="InterPro" id="IPR043936">
    <property type="entry name" value="HOOK_N"/>
</dbReference>
<dbReference type="GO" id="GO:0008017">
    <property type="term" value="F:microtubule binding"/>
    <property type="evidence" value="ECO:0007669"/>
    <property type="project" value="InterPro"/>
</dbReference>
<dbReference type="PANTHER" id="PTHR18947:SF39">
    <property type="entry name" value="PROTEIN HOOK"/>
    <property type="match status" value="1"/>
</dbReference>
<dbReference type="GO" id="GO:0005874">
    <property type="term" value="C:microtubule"/>
    <property type="evidence" value="ECO:0007669"/>
    <property type="project" value="UniProtKB-KW"/>
</dbReference>